<dbReference type="Gene3D" id="3.80.10.10">
    <property type="entry name" value="Ribonuclease Inhibitor"/>
    <property type="match status" value="1"/>
</dbReference>
<evidence type="ECO:0000313" key="6">
    <source>
        <dbReference type="Proteomes" id="UP000595296"/>
    </source>
</evidence>
<feature type="coiled-coil region" evidence="4">
    <location>
        <begin position="254"/>
        <end position="281"/>
    </location>
</feature>
<organism evidence="5 6">
    <name type="scientific">Rickettsia tillamookensis</name>
    <dbReference type="NCBI Taxonomy" id="2761623"/>
    <lineage>
        <taxon>Bacteria</taxon>
        <taxon>Pseudomonadati</taxon>
        <taxon>Pseudomonadota</taxon>
        <taxon>Alphaproteobacteria</taxon>
        <taxon>Rickettsiales</taxon>
        <taxon>Rickettsiaceae</taxon>
        <taxon>Rickettsieae</taxon>
        <taxon>Rickettsia</taxon>
        <taxon>spotted fever group</taxon>
    </lineage>
</organism>
<dbReference type="Proteomes" id="UP000595296">
    <property type="component" value="Chromosome"/>
</dbReference>
<name>A0A9E6MGP9_9RICK</name>
<keyword evidence="4" id="KW-0175">Coiled coil</keyword>
<accession>A0A9E6MGP9</accession>
<dbReference type="InterPro" id="IPR032675">
    <property type="entry name" value="LRR_dom_sf"/>
</dbReference>
<keyword evidence="1" id="KW-0677">Repeat</keyword>
<gene>
    <name evidence="5" type="ORF">H6P87_00025</name>
</gene>
<dbReference type="EMBL" id="CP060138">
    <property type="protein sequence ID" value="QQV74491.1"/>
    <property type="molecule type" value="Genomic_DNA"/>
</dbReference>
<evidence type="ECO:0008006" key="7">
    <source>
        <dbReference type="Google" id="ProtNLM"/>
    </source>
</evidence>
<evidence type="ECO:0000256" key="4">
    <source>
        <dbReference type="SAM" id="Coils"/>
    </source>
</evidence>
<dbReference type="InterPro" id="IPR019734">
    <property type="entry name" value="TPR_rpt"/>
</dbReference>
<dbReference type="SUPFAM" id="SSF52047">
    <property type="entry name" value="RNI-like"/>
    <property type="match status" value="1"/>
</dbReference>
<keyword evidence="2" id="KW-0156">Chromatin regulator</keyword>
<dbReference type="Pfam" id="PF13516">
    <property type="entry name" value="LRR_6"/>
    <property type="match status" value="6"/>
</dbReference>
<dbReference type="PANTHER" id="PTHR24111:SF0">
    <property type="entry name" value="LEUCINE-RICH REPEAT-CONTAINING PROTEIN"/>
    <property type="match status" value="1"/>
</dbReference>
<dbReference type="RefSeq" id="WP_202069544.1">
    <property type="nucleotide sequence ID" value="NZ_CP060138.2"/>
</dbReference>
<dbReference type="InterPro" id="IPR052201">
    <property type="entry name" value="LRR-containing_regulator"/>
</dbReference>
<reference evidence="5 6" key="1">
    <citation type="journal article" date="2021" name="Int. J. Syst. Evol. Microbiol.">
        <title>Characterization of a novel transitional group Rickettsia species (Rickettsia tillamookensis sp. nov.) from the western black-legged tick, Ixodes pacificus.</title>
        <authorList>
            <person name="Gauthier D.T."/>
            <person name="Karpathy S.E."/>
            <person name="Grizzard S.L."/>
            <person name="Batra D."/>
            <person name="Rowe L.A."/>
            <person name="Paddock C.D."/>
        </authorList>
    </citation>
    <scope>NUCLEOTIDE SEQUENCE [LARGE SCALE GENOMIC DNA]</scope>
    <source>
        <strain evidence="5 6">Tillamook 23</strain>
    </source>
</reference>
<dbReference type="PANTHER" id="PTHR24111">
    <property type="entry name" value="LEUCINE-RICH REPEAT-CONTAINING PROTEIN 34"/>
    <property type="match status" value="1"/>
</dbReference>
<keyword evidence="3" id="KW-0802">TPR repeat</keyword>
<evidence type="ECO:0000313" key="5">
    <source>
        <dbReference type="EMBL" id="QQV74491.1"/>
    </source>
</evidence>
<dbReference type="SMART" id="SM00368">
    <property type="entry name" value="LRR_RI"/>
    <property type="match status" value="6"/>
</dbReference>
<evidence type="ECO:0000256" key="2">
    <source>
        <dbReference type="ARBA" id="ARBA00022853"/>
    </source>
</evidence>
<feature type="repeat" description="TPR" evidence="3">
    <location>
        <begin position="225"/>
        <end position="258"/>
    </location>
</feature>
<dbReference type="InterPro" id="IPR001611">
    <property type="entry name" value="Leu-rich_rpt"/>
</dbReference>
<evidence type="ECO:0000256" key="3">
    <source>
        <dbReference type="PROSITE-ProRule" id="PRU00339"/>
    </source>
</evidence>
<sequence length="384" mass="42878">MKELIKFLEERGLKKQADSLRNGRTELDLWWCKIGDTDVLALAEAIADSPISGLVLGHNQMGNFGVIALANVITNNNFIAYLDLRDNQIGDDGVEVLAKAITHNSSITDLDILMNQIGNIGAIALAKVIKNNNFITYLDLSSNQIEDVGAIALAESIINNNSITYLDLRFNKISDAGAKAFSEALKYNTSLIMLDLEHNQISDNSILEIINEYIERNQIIANNKAEGLNAAGNDLFSQAKYSEAIEEYKSAIEITIEDKKRKLYEENKKNAEKKYKEQQTKLNQSIIVNKVEEHTKDEVIKKDLKNNDSDETAQLIKNLSTKASISDKQFDILVENKFVEQNIQLQDVALSQEVAENNNINNNDDRLVLTGLMSLENDQTPSAD</sequence>
<dbReference type="PROSITE" id="PS50005">
    <property type="entry name" value="TPR"/>
    <property type="match status" value="1"/>
</dbReference>
<proteinExistence type="predicted"/>
<evidence type="ECO:0000256" key="1">
    <source>
        <dbReference type="ARBA" id="ARBA00022737"/>
    </source>
</evidence>
<keyword evidence="6" id="KW-1185">Reference proteome</keyword>
<protein>
    <recommendedName>
        <fullName evidence="7">Leucine Rich repeat family protein</fullName>
    </recommendedName>
</protein>